<dbReference type="STRING" id="698762.SAMN00808754_1678"/>
<evidence type="ECO:0000313" key="2">
    <source>
        <dbReference type="Proteomes" id="UP000192569"/>
    </source>
</evidence>
<dbReference type="Proteomes" id="UP000192569">
    <property type="component" value="Chromosome I"/>
</dbReference>
<evidence type="ECO:0000313" key="1">
    <source>
        <dbReference type="EMBL" id="SMB96837.1"/>
    </source>
</evidence>
<gene>
    <name evidence="1" type="ORF">SAMN00808754_1678</name>
</gene>
<keyword evidence="2" id="KW-1185">Reference proteome</keyword>
<proteinExistence type="predicted"/>
<sequence>MRENRRQAVFSLYELSLVADRAAFEAGKKYELFPDLDSYATLLPPGARVFWNAQNGLLSVANPYCPGAQKQIREAERVPGPFDAAVDMGPDAWSAAGRRGAV</sequence>
<dbReference type="AlphaFoldDB" id="A0A1W1VU02"/>
<organism evidence="1 2">
    <name type="scientific">Thermanaeromonas toyohensis ToBE</name>
    <dbReference type="NCBI Taxonomy" id="698762"/>
    <lineage>
        <taxon>Bacteria</taxon>
        <taxon>Bacillati</taxon>
        <taxon>Bacillota</taxon>
        <taxon>Clostridia</taxon>
        <taxon>Neomoorellales</taxon>
        <taxon>Neomoorellaceae</taxon>
        <taxon>Thermanaeromonas</taxon>
    </lineage>
</organism>
<reference evidence="1 2" key="1">
    <citation type="submission" date="2017-04" db="EMBL/GenBank/DDBJ databases">
        <authorList>
            <person name="Afonso C.L."/>
            <person name="Miller P.J."/>
            <person name="Scott M.A."/>
            <person name="Spackman E."/>
            <person name="Goraichik I."/>
            <person name="Dimitrov K.M."/>
            <person name="Suarez D.L."/>
            <person name="Swayne D.E."/>
        </authorList>
    </citation>
    <scope>NUCLEOTIDE SEQUENCE [LARGE SCALE GENOMIC DNA]</scope>
    <source>
        <strain evidence="1 2">ToBE</strain>
    </source>
</reference>
<name>A0A1W1VU02_9FIRM</name>
<accession>A0A1W1VU02</accession>
<protein>
    <submittedName>
        <fullName evidence="1">Uncharacterized protein</fullName>
    </submittedName>
</protein>
<dbReference type="EMBL" id="LT838272">
    <property type="protein sequence ID" value="SMB96837.1"/>
    <property type="molecule type" value="Genomic_DNA"/>
</dbReference>